<proteinExistence type="predicted"/>
<reference evidence="1 2" key="1">
    <citation type="submission" date="2019-12" db="EMBL/GenBank/DDBJ databases">
        <title>Comparative genomics gives insights into the taxonomy of the Azoarcus-Aromatoleum group and reveals separate origins of nif in the plant-associated Azoarcus and non-plant-associated Aromatoleum sub-groups.</title>
        <authorList>
            <person name="Lafos M."/>
            <person name="Maluk M."/>
            <person name="Batista M."/>
            <person name="Junghare M."/>
            <person name="Carmona M."/>
            <person name="Faoro H."/>
            <person name="Cruz L.M."/>
            <person name="Battistoni F."/>
            <person name="De Souza E."/>
            <person name="Pedrosa F."/>
            <person name="Chen W.-M."/>
            <person name="Poole P.S."/>
            <person name="Dixon R.A."/>
            <person name="James E.K."/>
        </authorList>
    </citation>
    <scope>NUCLEOTIDE SEQUENCE [LARGE SCALE GENOMIC DNA]</scope>
    <source>
        <strain evidence="1 2">Td21</strain>
    </source>
</reference>
<organism evidence="1 2">
    <name type="scientific">Aromatoleum toluvorans</name>
    <dbReference type="NCBI Taxonomy" id="92002"/>
    <lineage>
        <taxon>Bacteria</taxon>
        <taxon>Pseudomonadati</taxon>
        <taxon>Pseudomonadota</taxon>
        <taxon>Betaproteobacteria</taxon>
        <taxon>Rhodocyclales</taxon>
        <taxon>Rhodocyclaceae</taxon>
        <taxon>Aromatoleum</taxon>
    </lineage>
</organism>
<evidence type="ECO:0000313" key="1">
    <source>
        <dbReference type="EMBL" id="NMG43888.1"/>
    </source>
</evidence>
<comment type="caution">
    <text evidence="1">The sequence shown here is derived from an EMBL/GenBank/DDBJ whole genome shotgun (WGS) entry which is preliminary data.</text>
</comment>
<name>A0ABX1PX09_9RHOO</name>
<gene>
    <name evidence="1" type="ORF">GPA22_09100</name>
</gene>
<dbReference type="Proteomes" id="UP000623795">
    <property type="component" value="Unassembled WGS sequence"/>
</dbReference>
<dbReference type="RefSeq" id="WP_169255783.1">
    <property type="nucleotide sequence ID" value="NZ_WTVN01000011.1"/>
</dbReference>
<protein>
    <recommendedName>
        <fullName evidence="3">DUF2946 domain-containing protein</fullName>
    </recommendedName>
</protein>
<keyword evidence="2" id="KW-1185">Reference proteome</keyword>
<accession>A0ABX1PX09</accession>
<evidence type="ECO:0008006" key="3">
    <source>
        <dbReference type="Google" id="ProtNLM"/>
    </source>
</evidence>
<sequence>MFATAPASRSRIAPRHFAWLLWLALLLPVGQLAAMAHAVTHSGGEATRQAERDKGLPETACDLCLISVAIGAGGLRGAPPSLPDPAVRDEIPQAALDSARLPLAARAYLSRAPPFSVPH</sequence>
<dbReference type="EMBL" id="WTVN01000011">
    <property type="protein sequence ID" value="NMG43888.1"/>
    <property type="molecule type" value="Genomic_DNA"/>
</dbReference>
<evidence type="ECO:0000313" key="2">
    <source>
        <dbReference type="Proteomes" id="UP000623795"/>
    </source>
</evidence>